<dbReference type="eggNOG" id="ENOG5032Y2H">
    <property type="taxonomic scope" value="Bacteria"/>
</dbReference>
<reference evidence="2" key="1">
    <citation type="journal article" date="2007" name="Proc. Natl. Acad. Sci. U.S.A.">
        <title>Genome sequencing reveals complex secondary metabolome in the marine actinomycete Salinispora tropica.</title>
        <authorList>
            <person name="Udwary D.W."/>
            <person name="Zeigler L."/>
            <person name="Asolkar R.N."/>
            <person name="Singan V."/>
            <person name="Lapidus A."/>
            <person name="Fenical W."/>
            <person name="Jensen P.R."/>
            <person name="Moore B.S."/>
        </authorList>
    </citation>
    <scope>NUCLEOTIDE SEQUENCE [LARGE SCALE GENOMIC DNA]</scope>
    <source>
        <strain evidence="2">ATCC BAA-916 / DSM 44818 / CNB-440</strain>
    </source>
</reference>
<dbReference type="STRING" id="369723.Strop_2322"/>
<dbReference type="Proteomes" id="UP000000235">
    <property type="component" value="Chromosome"/>
</dbReference>
<dbReference type="EMBL" id="CP000667">
    <property type="protein sequence ID" value="ABP54770.1"/>
    <property type="molecule type" value="Genomic_DNA"/>
</dbReference>
<sequence>MTEHHHDQRTPEPTTVAAWFVLGVAPTEDVPWWAAQWLADGHDRPALRELAGLNGQDSHTVNDLLPVALAELGTTLPSTTVAAASEAFRQLAEMCLSERAGELWVTQQVDDIVTRADYDNEVIDLPLGQLYGTEDAWQGDGGPPIEELKNTVRACCAAQLRAA</sequence>
<evidence type="ECO:0008006" key="3">
    <source>
        <dbReference type="Google" id="ProtNLM"/>
    </source>
</evidence>
<organism evidence="1 2">
    <name type="scientific">Salinispora tropica (strain ATCC BAA-916 / DSM 44818 / JCM 13857 / NBRC 105044 / CNB-440)</name>
    <dbReference type="NCBI Taxonomy" id="369723"/>
    <lineage>
        <taxon>Bacteria</taxon>
        <taxon>Bacillati</taxon>
        <taxon>Actinomycetota</taxon>
        <taxon>Actinomycetes</taxon>
        <taxon>Micromonosporales</taxon>
        <taxon>Micromonosporaceae</taxon>
        <taxon>Salinispora</taxon>
    </lineage>
</organism>
<keyword evidence="2" id="KW-1185">Reference proteome</keyword>
<protein>
    <recommendedName>
        <fullName evidence="3">DUF4259 domain-containing protein</fullName>
    </recommendedName>
</protein>
<gene>
    <name evidence="1" type="ordered locus">Strop_2322</name>
</gene>
<evidence type="ECO:0000313" key="1">
    <source>
        <dbReference type="EMBL" id="ABP54770.1"/>
    </source>
</evidence>
<accession>A4X7C0</accession>
<dbReference type="HOGENOM" id="CLU_1642765_0_0_11"/>
<name>A4X7C0_SALTO</name>
<dbReference type="AlphaFoldDB" id="A4X7C0"/>
<proteinExistence type="predicted"/>
<dbReference type="PATRIC" id="fig|369723.5.peg.2385"/>
<evidence type="ECO:0000313" key="2">
    <source>
        <dbReference type="Proteomes" id="UP000000235"/>
    </source>
</evidence>
<dbReference type="RefSeq" id="WP_012013551.1">
    <property type="nucleotide sequence ID" value="NC_009380.1"/>
</dbReference>
<dbReference type="KEGG" id="stp:Strop_2322"/>